<comment type="caution">
    <text evidence="1">The sequence shown here is derived from an EMBL/GenBank/DDBJ whole genome shotgun (WGS) entry which is preliminary data.</text>
</comment>
<evidence type="ECO:0000313" key="1">
    <source>
        <dbReference type="EMBL" id="SDF39647.1"/>
    </source>
</evidence>
<dbReference type="Proteomes" id="UP000199468">
    <property type="component" value="Unassembled WGS sequence"/>
</dbReference>
<evidence type="ECO:0000313" key="2">
    <source>
        <dbReference type="Proteomes" id="UP000199468"/>
    </source>
</evidence>
<reference evidence="1 2" key="1">
    <citation type="submission" date="2016-10" db="EMBL/GenBank/DDBJ databases">
        <authorList>
            <person name="Varghese N."/>
            <person name="Submissions S."/>
        </authorList>
    </citation>
    <scope>NUCLEOTIDE SEQUENCE [LARGE SCALE GENOMIC DNA]</scope>
    <source>
        <strain evidence="1 2">DSM 26672</strain>
    </source>
</reference>
<organism evidence="1 2">
    <name type="scientific">Bosea robiniae</name>
    <dbReference type="NCBI Taxonomy" id="1036780"/>
    <lineage>
        <taxon>Bacteria</taxon>
        <taxon>Pseudomonadati</taxon>
        <taxon>Pseudomonadota</taxon>
        <taxon>Alphaproteobacteria</taxon>
        <taxon>Hyphomicrobiales</taxon>
        <taxon>Boseaceae</taxon>
        <taxon>Bosea</taxon>
    </lineage>
</organism>
<accession>A0ABY0NFL8</accession>
<name>A0ABY0NFL8_9HYPH</name>
<proteinExistence type="predicted"/>
<dbReference type="EMBL" id="FNBZ01000001">
    <property type="protein sequence ID" value="SDF39647.1"/>
    <property type="molecule type" value="Genomic_DNA"/>
</dbReference>
<protein>
    <submittedName>
        <fullName evidence="1">Uncharacterized protein</fullName>
    </submittedName>
</protein>
<gene>
    <name evidence="1" type="ORF">SAMN05421844_101515</name>
</gene>
<sequence length="37" mass="4343">MKSLALRKSIRYNPIPNAGRQNLFRNARIRQTSEENV</sequence>
<keyword evidence="2" id="KW-1185">Reference proteome</keyword>